<name>A0A383EID2_9ZZZZ</name>
<accession>A0A383EID2</accession>
<dbReference type="AlphaFoldDB" id="A0A383EID2"/>
<feature type="non-terminal residue" evidence="1">
    <location>
        <position position="1"/>
    </location>
</feature>
<reference evidence="1" key="1">
    <citation type="submission" date="2018-05" db="EMBL/GenBank/DDBJ databases">
        <authorList>
            <person name="Lanie J.A."/>
            <person name="Ng W.-L."/>
            <person name="Kazmierczak K.M."/>
            <person name="Andrzejewski T.M."/>
            <person name="Davidsen T.M."/>
            <person name="Wayne K.J."/>
            <person name="Tettelin H."/>
            <person name="Glass J.I."/>
            <person name="Rusch D."/>
            <person name="Podicherti R."/>
            <person name="Tsui H.-C.T."/>
            <person name="Winkler M.E."/>
        </authorList>
    </citation>
    <scope>NUCLEOTIDE SEQUENCE</scope>
</reference>
<evidence type="ECO:0000313" key="1">
    <source>
        <dbReference type="EMBL" id="SVE56374.1"/>
    </source>
</evidence>
<protein>
    <submittedName>
        <fullName evidence="1">Uncharacterized protein</fullName>
    </submittedName>
</protein>
<proteinExistence type="predicted"/>
<dbReference type="EMBL" id="UINC01226054">
    <property type="protein sequence ID" value="SVE56374.1"/>
    <property type="molecule type" value="Genomic_DNA"/>
</dbReference>
<gene>
    <name evidence="1" type="ORF">METZ01_LOCUS509228</name>
</gene>
<sequence>TVLAILPDTFNLLLETPNILRLQHRITRFNTPTLQLTF</sequence>
<organism evidence="1">
    <name type="scientific">marine metagenome</name>
    <dbReference type="NCBI Taxonomy" id="408172"/>
    <lineage>
        <taxon>unclassified sequences</taxon>
        <taxon>metagenomes</taxon>
        <taxon>ecological metagenomes</taxon>
    </lineage>
</organism>